<feature type="binding site" evidence="5">
    <location>
        <position position="323"/>
    </location>
    <ligand>
        <name>dimethylallyl diphosphate</name>
        <dbReference type="ChEBI" id="CHEBI:57623"/>
    </ligand>
</feature>
<keyword evidence="1 5" id="KW-0004">4Fe-4S</keyword>
<comment type="similarity">
    <text evidence="5">Belongs to the IspH family.</text>
</comment>
<evidence type="ECO:0000313" key="6">
    <source>
        <dbReference type="EMBL" id="GAA3642525.1"/>
    </source>
</evidence>
<comment type="function">
    <text evidence="5">Catalyzes the conversion of 1-hydroxy-2-methyl-2-(E)-butenyl 4-diphosphate (HMBPP) into a mixture of isopentenyl diphosphate (IPP) and dimethylallyl diphosphate (DMAPP). Acts in the terminal step of the DOXP/MEP pathway for isoprenoid precursor biosynthesis.</text>
</comment>
<feature type="binding site" evidence="5">
    <location>
        <position position="223"/>
    </location>
    <ligand>
        <name>dimethylallyl diphosphate</name>
        <dbReference type="ChEBI" id="CHEBI:57623"/>
    </ligand>
</feature>
<dbReference type="PANTHER" id="PTHR30426:SF0">
    <property type="entry name" value="4-HYDROXY-3-METHYLBUT-2-ENYL DIPHOSPHATE REDUCTASE"/>
    <property type="match status" value="1"/>
</dbReference>
<dbReference type="PANTHER" id="PTHR30426">
    <property type="entry name" value="4-HYDROXY-3-METHYLBUT-2-ENYL DIPHOSPHATE REDUCTASE"/>
    <property type="match status" value="1"/>
</dbReference>
<sequence>MNTLVSTGSVLVADRLLVPGQPSIRCQAADAVRGHLRRRGVTPVTGPLQVLDGTDRNFAAVLPGTGGQVGLGLAAAEHDPTGQAIAATTLAAWLAVARPRTVLLASPRSFCAGVARAIEVVERLLEQRDGPIYVRKQIVHNTHVVAKLRAAGAVFVDELDAVVDGATVVFSAHGVSPAVRAEATRRGMEVIDATCPLVTKVHVEARRFAGRGDTVVLIGHAGHEEVDGTLGEAPERTVLVETVDDVANLVVDDPERVSYLTQTTLAVDETTEVISALRARFPALRGPGSDDICYASTNRQDALTAVAGDADLVLVVGSVNSSNSLRLVELAQRAGTPAHLIDDAGDIRPEWLAGVDVIGVTAGASAPSHLVEAVVTTLGGLGPVTVVERETSRETLHFSLPATVRRS</sequence>
<dbReference type="CDD" id="cd13944">
    <property type="entry name" value="lytB_ispH"/>
    <property type="match status" value="1"/>
</dbReference>
<comment type="catalytic activity">
    <reaction evidence="5">
        <text>isopentenyl diphosphate + 2 oxidized [2Fe-2S]-[ferredoxin] + H2O = (2E)-4-hydroxy-3-methylbut-2-enyl diphosphate + 2 reduced [2Fe-2S]-[ferredoxin] + 2 H(+)</text>
        <dbReference type="Rhea" id="RHEA:24488"/>
        <dbReference type="Rhea" id="RHEA-COMP:10000"/>
        <dbReference type="Rhea" id="RHEA-COMP:10001"/>
        <dbReference type="ChEBI" id="CHEBI:15377"/>
        <dbReference type="ChEBI" id="CHEBI:15378"/>
        <dbReference type="ChEBI" id="CHEBI:33737"/>
        <dbReference type="ChEBI" id="CHEBI:33738"/>
        <dbReference type="ChEBI" id="CHEBI:128753"/>
        <dbReference type="ChEBI" id="CHEBI:128769"/>
        <dbReference type="EC" id="1.17.7.4"/>
    </reaction>
</comment>
<evidence type="ECO:0000256" key="5">
    <source>
        <dbReference type="HAMAP-Rule" id="MF_00191"/>
    </source>
</evidence>
<comment type="caution">
    <text evidence="6">The sequence shown here is derived from an EMBL/GenBank/DDBJ whole genome shotgun (WGS) entry which is preliminary data.</text>
</comment>
<keyword evidence="5" id="KW-0560">Oxidoreductase</keyword>
<feature type="binding site" evidence="5">
    <location>
        <position position="321"/>
    </location>
    <ligand>
        <name>dimethylallyl diphosphate</name>
        <dbReference type="ChEBI" id="CHEBI:57623"/>
    </ligand>
</feature>
<comment type="pathway">
    <text evidence="5">Isoprenoid biosynthesis; isopentenyl diphosphate biosynthesis via DXP pathway; isopentenyl diphosphate from 1-deoxy-D-xylulose 5-phosphate: step 6/6.</text>
</comment>
<feature type="binding site" evidence="5">
    <location>
        <position position="365"/>
    </location>
    <ligand>
        <name>(2E)-4-hydroxy-3-methylbut-2-enyl diphosphate</name>
        <dbReference type="ChEBI" id="CHEBI:128753"/>
    </ligand>
</feature>
<protein>
    <recommendedName>
        <fullName evidence="5">4-hydroxy-3-methylbut-2-enyl diphosphate reductase</fullName>
        <shortName evidence="5">HMBPP reductase</shortName>
        <ecNumber evidence="5">1.17.7.4</ecNumber>
    </recommendedName>
</protein>
<dbReference type="Gene3D" id="3.40.50.11270">
    <property type="match status" value="1"/>
</dbReference>
<feature type="binding site" evidence="5">
    <location>
        <position position="322"/>
    </location>
    <ligand>
        <name>dimethylallyl diphosphate</name>
        <dbReference type="ChEBI" id="CHEBI:57623"/>
    </ligand>
</feature>
<feature type="binding site" evidence="5">
    <location>
        <position position="140"/>
    </location>
    <ligand>
        <name>(2E)-4-hydroxy-3-methylbut-2-enyl diphosphate</name>
        <dbReference type="ChEBI" id="CHEBI:128753"/>
    </ligand>
</feature>
<feature type="binding site" evidence="5">
    <location>
        <position position="322"/>
    </location>
    <ligand>
        <name>(2E)-4-hydroxy-3-methylbut-2-enyl diphosphate</name>
        <dbReference type="ChEBI" id="CHEBI:128753"/>
    </ligand>
</feature>
<evidence type="ECO:0000256" key="3">
    <source>
        <dbReference type="ARBA" id="ARBA00023004"/>
    </source>
</evidence>
<feature type="binding site" evidence="5">
    <location>
        <position position="173"/>
    </location>
    <ligand>
        <name>(2E)-4-hydroxy-3-methylbut-2-enyl diphosphate</name>
        <dbReference type="ChEBI" id="CHEBI:128753"/>
    </ligand>
</feature>
<keyword evidence="2 5" id="KW-0479">Metal-binding</keyword>
<feature type="binding site" evidence="5">
    <location>
        <position position="321"/>
    </location>
    <ligand>
        <name>(2E)-4-hydroxy-3-methylbut-2-enyl diphosphate</name>
        <dbReference type="ChEBI" id="CHEBI:128753"/>
    </ligand>
</feature>
<proteinExistence type="inferred from homology"/>
<dbReference type="NCBIfam" id="NF002188">
    <property type="entry name" value="PRK01045.1-2"/>
    <property type="match status" value="1"/>
</dbReference>
<gene>
    <name evidence="5" type="primary">ispH</name>
    <name evidence="6" type="ORF">GCM10022267_31410</name>
</gene>
<feature type="binding site" evidence="5">
    <location>
        <position position="173"/>
    </location>
    <ligand>
        <name>dimethylallyl diphosphate</name>
        <dbReference type="ChEBI" id="CHEBI:57623"/>
    </ligand>
</feature>
<feature type="binding site" evidence="5">
    <location>
        <position position="223"/>
    </location>
    <ligand>
        <name>isopentenyl diphosphate</name>
        <dbReference type="ChEBI" id="CHEBI:128769"/>
    </ligand>
</feature>
<dbReference type="Gene3D" id="3.40.1010.20">
    <property type="entry name" value="4-hydroxy-3-methylbut-2-enyl diphosphate reductase, catalytic domain"/>
    <property type="match status" value="2"/>
</dbReference>
<keyword evidence="4 5" id="KW-0411">Iron-sulfur</keyword>
<feature type="binding site" evidence="5">
    <location>
        <position position="323"/>
    </location>
    <ligand>
        <name>(2E)-4-hydroxy-3-methylbut-2-enyl diphosphate</name>
        <dbReference type="ChEBI" id="CHEBI:128753"/>
    </ligand>
</feature>
<dbReference type="Pfam" id="PF02401">
    <property type="entry name" value="LYTB"/>
    <property type="match status" value="1"/>
</dbReference>
<feature type="binding site" evidence="5">
    <location>
        <position position="322"/>
    </location>
    <ligand>
        <name>isopentenyl diphosphate</name>
        <dbReference type="ChEBI" id="CHEBI:128769"/>
    </ligand>
</feature>
<feature type="binding site" evidence="5">
    <location>
        <position position="140"/>
    </location>
    <ligand>
        <name>dimethylallyl diphosphate</name>
        <dbReference type="ChEBI" id="CHEBI:57623"/>
    </ligand>
</feature>
<evidence type="ECO:0000256" key="4">
    <source>
        <dbReference type="ARBA" id="ARBA00023014"/>
    </source>
</evidence>
<feature type="binding site" evidence="5">
    <location>
        <position position="195"/>
    </location>
    <ligand>
        <name>[4Fe-4S] cluster</name>
        <dbReference type="ChEBI" id="CHEBI:49883"/>
    </ligand>
</feature>
<evidence type="ECO:0000256" key="2">
    <source>
        <dbReference type="ARBA" id="ARBA00022723"/>
    </source>
</evidence>
<feature type="binding site" evidence="5">
    <location>
        <position position="263"/>
    </location>
    <ligand>
        <name>(2E)-4-hydroxy-3-methylbut-2-enyl diphosphate</name>
        <dbReference type="ChEBI" id="CHEBI:128753"/>
    </ligand>
</feature>
<feature type="active site" description="Proton donor" evidence="5">
    <location>
        <position position="225"/>
    </location>
</feature>
<comment type="catalytic activity">
    <reaction evidence="5">
        <text>dimethylallyl diphosphate + 2 oxidized [2Fe-2S]-[ferredoxin] + H2O = (2E)-4-hydroxy-3-methylbut-2-enyl diphosphate + 2 reduced [2Fe-2S]-[ferredoxin] + 2 H(+)</text>
        <dbReference type="Rhea" id="RHEA:24825"/>
        <dbReference type="Rhea" id="RHEA-COMP:10000"/>
        <dbReference type="Rhea" id="RHEA-COMP:10001"/>
        <dbReference type="ChEBI" id="CHEBI:15377"/>
        <dbReference type="ChEBI" id="CHEBI:15378"/>
        <dbReference type="ChEBI" id="CHEBI:33737"/>
        <dbReference type="ChEBI" id="CHEBI:33738"/>
        <dbReference type="ChEBI" id="CHEBI:57623"/>
        <dbReference type="ChEBI" id="CHEBI:128753"/>
        <dbReference type="EC" id="1.17.7.4"/>
    </reaction>
</comment>
<feature type="binding site" evidence="5">
    <location>
        <position position="173"/>
    </location>
    <ligand>
        <name>isopentenyl diphosphate</name>
        <dbReference type="ChEBI" id="CHEBI:128769"/>
    </ligand>
</feature>
<comment type="cofactor">
    <cofactor evidence="5">
        <name>[4Fe-4S] cluster</name>
        <dbReference type="ChEBI" id="CHEBI:49883"/>
    </cofactor>
    <text evidence="5">Binds 1 [4Fe-4S] cluster per subunit.</text>
</comment>
<name>A0ABP7AXZ7_9PSEU</name>
<comment type="pathway">
    <text evidence="5">Isoprenoid biosynthesis; dimethylallyl diphosphate biosynthesis; dimethylallyl diphosphate from (2E)-4-hydroxy-3-methylbutenyl diphosphate: step 1/1.</text>
</comment>
<dbReference type="HAMAP" id="MF_00191">
    <property type="entry name" value="IspH"/>
    <property type="match status" value="1"/>
</dbReference>
<accession>A0ABP7AXZ7</accession>
<feature type="binding site" evidence="5">
    <location>
        <position position="111"/>
    </location>
    <ligand>
        <name>[4Fe-4S] cluster</name>
        <dbReference type="ChEBI" id="CHEBI:49883"/>
    </ligand>
</feature>
<dbReference type="RefSeq" id="WP_346130658.1">
    <property type="nucleotide sequence ID" value="NZ_BAABBE010000008.1"/>
</dbReference>
<feature type="binding site" evidence="5">
    <location>
        <position position="323"/>
    </location>
    <ligand>
        <name>isopentenyl diphosphate</name>
        <dbReference type="ChEBI" id="CHEBI:128769"/>
    </ligand>
</feature>
<feature type="binding site" evidence="5">
    <location>
        <position position="223"/>
    </location>
    <ligand>
        <name>(2E)-4-hydroxy-3-methylbut-2-enyl diphosphate</name>
        <dbReference type="ChEBI" id="CHEBI:128753"/>
    </ligand>
</feature>
<keyword evidence="3 5" id="KW-0408">Iron</keyword>
<keyword evidence="7" id="KW-1185">Reference proteome</keyword>
<keyword evidence="5" id="KW-0414">Isoprene biosynthesis</keyword>
<feature type="binding site" evidence="5">
    <location>
        <position position="365"/>
    </location>
    <ligand>
        <name>isopentenyl diphosphate</name>
        <dbReference type="ChEBI" id="CHEBI:128769"/>
    </ligand>
</feature>
<feature type="binding site" evidence="5">
    <location>
        <position position="321"/>
    </location>
    <ligand>
        <name>isopentenyl diphosphate</name>
        <dbReference type="ChEBI" id="CHEBI:128769"/>
    </ligand>
</feature>
<feature type="binding site" evidence="5">
    <location>
        <position position="293"/>
    </location>
    <ligand>
        <name>[4Fe-4S] cluster</name>
        <dbReference type="ChEBI" id="CHEBI:49883"/>
    </ligand>
</feature>
<dbReference type="EC" id="1.17.7.4" evidence="5"/>
<feature type="binding site" evidence="5">
    <location>
        <position position="140"/>
    </location>
    <ligand>
        <name>isopentenyl diphosphate</name>
        <dbReference type="ChEBI" id="CHEBI:128769"/>
    </ligand>
</feature>
<reference evidence="7" key="1">
    <citation type="journal article" date="2019" name="Int. J. Syst. Evol. Microbiol.">
        <title>The Global Catalogue of Microorganisms (GCM) 10K type strain sequencing project: providing services to taxonomists for standard genome sequencing and annotation.</title>
        <authorList>
            <consortium name="The Broad Institute Genomics Platform"/>
            <consortium name="The Broad Institute Genome Sequencing Center for Infectious Disease"/>
            <person name="Wu L."/>
            <person name="Ma J."/>
        </authorList>
    </citation>
    <scope>NUCLEOTIDE SEQUENCE [LARGE SCALE GENOMIC DNA]</scope>
    <source>
        <strain evidence="7">JCM 17494</strain>
    </source>
</reference>
<dbReference type="NCBIfam" id="TIGR00216">
    <property type="entry name" value="ispH_lytB"/>
    <property type="match status" value="1"/>
</dbReference>
<dbReference type="Proteomes" id="UP001500711">
    <property type="component" value="Unassembled WGS sequence"/>
</dbReference>
<feature type="binding site" evidence="5">
    <location>
        <position position="365"/>
    </location>
    <ligand>
        <name>dimethylallyl diphosphate</name>
        <dbReference type="ChEBI" id="CHEBI:57623"/>
    </ligand>
</feature>
<dbReference type="InterPro" id="IPR003451">
    <property type="entry name" value="LytB/IspH"/>
</dbReference>
<evidence type="ECO:0000256" key="1">
    <source>
        <dbReference type="ARBA" id="ARBA00022485"/>
    </source>
</evidence>
<dbReference type="EMBL" id="BAABBE010000008">
    <property type="protein sequence ID" value="GAA3642525.1"/>
    <property type="molecule type" value="Genomic_DNA"/>
</dbReference>
<organism evidence="6 7">
    <name type="scientific">Lentzea roselyniae</name>
    <dbReference type="NCBI Taxonomy" id="531940"/>
    <lineage>
        <taxon>Bacteria</taxon>
        <taxon>Bacillati</taxon>
        <taxon>Actinomycetota</taxon>
        <taxon>Actinomycetes</taxon>
        <taxon>Pseudonocardiales</taxon>
        <taxon>Pseudonocardiaceae</taxon>
        <taxon>Lentzea</taxon>
    </lineage>
</organism>
<evidence type="ECO:0000313" key="7">
    <source>
        <dbReference type="Proteomes" id="UP001500711"/>
    </source>
</evidence>
<dbReference type="NCBIfam" id="NF002190">
    <property type="entry name" value="PRK01045.1-4"/>
    <property type="match status" value="1"/>
</dbReference>